<organism evidence="1 2">
    <name type="scientific">Lentinus brumalis</name>
    <dbReference type="NCBI Taxonomy" id="2498619"/>
    <lineage>
        <taxon>Eukaryota</taxon>
        <taxon>Fungi</taxon>
        <taxon>Dikarya</taxon>
        <taxon>Basidiomycota</taxon>
        <taxon>Agaricomycotina</taxon>
        <taxon>Agaricomycetes</taxon>
        <taxon>Polyporales</taxon>
        <taxon>Polyporaceae</taxon>
        <taxon>Lentinus</taxon>
    </lineage>
</organism>
<evidence type="ECO:0000313" key="1">
    <source>
        <dbReference type="EMBL" id="RDX52810.1"/>
    </source>
</evidence>
<dbReference type="AlphaFoldDB" id="A0A371DJV2"/>
<proteinExistence type="predicted"/>
<dbReference type="Proteomes" id="UP000256964">
    <property type="component" value="Unassembled WGS sequence"/>
</dbReference>
<sequence>MRVSCIAIYSSLPRPTGQARENVTLPLRASITARRRRCRRRARQEFMTSIGNDSKATLIQNLPSVYRISCHPTRSRLVLALLNREGRERLSGSWSLITLTQRMHVLSSTIIMHGGTPRLNSLLGCVKDARTTVEVIESKPEAAESIYSTAQTAGSDRNAGM</sequence>
<evidence type="ECO:0000313" key="2">
    <source>
        <dbReference type="Proteomes" id="UP000256964"/>
    </source>
</evidence>
<dbReference type="EMBL" id="KZ857389">
    <property type="protein sequence ID" value="RDX52810.1"/>
    <property type="molecule type" value="Genomic_DNA"/>
</dbReference>
<protein>
    <submittedName>
        <fullName evidence="1">Uncharacterized protein</fullName>
    </submittedName>
</protein>
<name>A0A371DJV2_9APHY</name>
<keyword evidence="2" id="KW-1185">Reference proteome</keyword>
<gene>
    <name evidence="1" type="ORF">OH76DRAFT_127088</name>
</gene>
<accession>A0A371DJV2</accession>
<reference evidence="1 2" key="1">
    <citation type="journal article" date="2018" name="Biotechnol. Biofuels">
        <title>Integrative visual omics of the white-rot fungus Polyporus brumalis exposes the biotechnological potential of its oxidative enzymes for delignifying raw plant biomass.</title>
        <authorList>
            <person name="Miyauchi S."/>
            <person name="Rancon A."/>
            <person name="Drula E."/>
            <person name="Hage H."/>
            <person name="Chaduli D."/>
            <person name="Favel A."/>
            <person name="Grisel S."/>
            <person name="Henrissat B."/>
            <person name="Herpoel-Gimbert I."/>
            <person name="Ruiz-Duenas F.J."/>
            <person name="Chevret D."/>
            <person name="Hainaut M."/>
            <person name="Lin J."/>
            <person name="Wang M."/>
            <person name="Pangilinan J."/>
            <person name="Lipzen A."/>
            <person name="Lesage-Meessen L."/>
            <person name="Navarro D."/>
            <person name="Riley R."/>
            <person name="Grigoriev I.V."/>
            <person name="Zhou S."/>
            <person name="Raouche S."/>
            <person name="Rosso M.N."/>
        </authorList>
    </citation>
    <scope>NUCLEOTIDE SEQUENCE [LARGE SCALE GENOMIC DNA]</scope>
    <source>
        <strain evidence="1 2">BRFM 1820</strain>
    </source>
</reference>